<keyword evidence="2" id="KW-0479">Metal-binding</keyword>
<accession>A0A4U3A5A3</accession>
<evidence type="ECO:0000313" key="5">
    <source>
        <dbReference type="EMBL" id="TKI82787.1"/>
    </source>
</evidence>
<keyword evidence="3" id="KW-0862">Zinc</keyword>
<dbReference type="AlphaFoldDB" id="A0A4U3A5A3"/>
<name>A0A4U3A5A3_9BACI</name>
<dbReference type="GO" id="GO:0009086">
    <property type="term" value="P:methionine biosynthetic process"/>
    <property type="evidence" value="ECO:0007669"/>
    <property type="project" value="InterPro"/>
</dbReference>
<proteinExistence type="predicted"/>
<dbReference type="InterPro" id="IPR038071">
    <property type="entry name" value="UROD/MetE-like_sf"/>
</dbReference>
<dbReference type="SUPFAM" id="SSF51726">
    <property type="entry name" value="UROD/MetE-like"/>
    <property type="match status" value="2"/>
</dbReference>
<sequence length="287" mass="33076">LFTTLQKQVQTKDFIVQPSCSLLHTPIDKTEETHLSTELFDALAFANQKLEELVLIHSALTQGTESISNELETYRNAHHTIRSSAVRNREDVKAARTALKEEDFSRPLPFEKRYELQQVALELPLLPTTTIGSFPQTTEVRQTRKEWRNGVISNEQYEQFIEKETEKWIRYQEEIGLDVLVHGEFERTDMVEYFGERLAGFSFTKNGWVQSYGSRCVKPPVIYGDVAFINGMTIKETVYAQSLTEKVVKGMLTGPVTILNWSFVRNDIPRKEVSYQIALALRHEIEL</sequence>
<evidence type="ECO:0000256" key="1">
    <source>
        <dbReference type="ARBA" id="ARBA00001947"/>
    </source>
</evidence>
<evidence type="ECO:0000256" key="2">
    <source>
        <dbReference type="ARBA" id="ARBA00022723"/>
    </source>
</evidence>
<dbReference type="Gene3D" id="3.20.20.210">
    <property type="match status" value="2"/>
</dbReference>
<dbReference type="GO" id="GO:0032259">
    <property type="term" value="P:methylation"/>
    <property type="evidence" value="ECO:0007669"/>
    <property type="project" value="UniProtKB-KW"/>
</dbReference>
<feature type="non-terminal residue" evidence="5">
    <location>
        <position position="1"/>
    </location>
</feature>
<evidence type="ECO:0000313" key="6">
    <source>
        <dbReference type="Proteomes" id="UP000305222"/>
    </source>
</evidence>
<dbReference type="EC" id="2.1.1.14" evidence="5"/>
<feature type="domain" description="Cobalamin-independent methionine synthase MetE C-terminal/archaeal" evidence="4">
    <location>
        <begin position="126"/>
        <end position="286"/>
    </location>
</feature>
<evidence type="ECO:0000256" key="3">
    <source>
        <dbReference type="ARBA" id="ARBA00022833"/>
    </source>
</evidence>
<evidence type="ECO:0000259" key="4">
    <source>
        <dbReference type="Pfam" id="PF01717"/>
    </source>
</evidence>
<dbReference type="CDD" id="cd03311">
    <property type="entry name" value="CIMS_C_terminal_like"/>
    <property type="match status" value="1"/>
</dbReference>
<dbReference type="InterPro" id="IPR002629">
    <property type="entry name" value="Met_Synth_C/arc"/>
</dbReference>
<comment type="caution">
    <text evidence="5">The sequence shown here is derived from an EMBL/GenBank/DDBJ whole genome shotgun (WGS) entry which is preliminary data.</text>
</comment>
<dbReference type="GO" id="GO:0003871">
    <property type="term" value="F:5-methyltetrahydropteroyltriglutamate-homocysteine S-methyltransferase activity"/>
    <property type="evidence" value="ECO:0007669"/>
    <property type="project" value="UniProtKB-EC"/>
</dbReference>
<dbReference type="PANTHER" id="PTHR30519">
    <property type="entry name" value="5-METHYLTETRAHYDROPTEROYLTRIGLUTAMATE--HOMOCYSTEINE METHYLTRANSFERASE"/>
    <property type="match status" value="1"/>
</dbReference>
<gene>
    <name evidence="5" type="primary">metE</name>
    <name evidence="5" type="ORF">FC699_32675</name>
</gene>
<dbReference type="EMBL" id="SZON01002956">
    <property type="protein sequence ID" value="TKI82787.1"/>
    <property type="molecule type" value="Genomic_DNA"/>
</dbReference>
<dbReference type="Pfam" id="PF01717">
    <property type="entry name" value="Meth_synt_2"/>
    <property type="match status" value="1"/>
</dbReference>
<keyword evidence="5" id="KW-0808">Transferase</keyword>
<feature type="non-terminal residue" evidence="5">
    <location>
        <position position="287"/>
    </location>
</feature>
<protein>
    <submittedName>
        <fullName evidence="5">5-methyltetrahydropteroyltriglutamate--homocysteine S-methyltransferase</fullName>
        <ecNumber evidence="5">2.1.1.14</ecNumber>
    </submittedName>
</protein>
<comment type="cofactor">
    <cofactor evidence="1">
        <name>Zn(2+)</name>
        <dbReference type="ChEBI" id="CHEBI:29105"/>
    </cofactor>
</comment>
<reference evidence="5 6" key="1">
    <citation type="journal article" date="2019" name="Environ. Microbiol.">
        <title>An active ?-lactamase is a part of an orchestrated cell wall stress resistance network of Bacillus subtilis and related rhizosphere species.</title>
        <authorList>
            <person name="Bucher T."/>
            <person name="Keren-Paz A."/>
            <person name="Hausser J."/>
            <person name="Olender T."/>
            <person name="Cytryn E."/>
            <person name="Kolodkin-Gal I."/>
        </authorList>
    </citation>
    <scope>NUCLEOTIDE SEQUENCE [LARGE SCALE GENOMIC DNA]</scope>
    <source>
        <strain evidence="5 6">I5</strain>
    </source>
</reference>
<keyword evidence="5" id="KW-0489">Methyltransferase</keyword>
<dbReference type="Proteomes" id="UP000305222">
    <property type="component" value="Unassembled WGS sequence"/>
</dbReference>
<organism evidence="5 6">
    <name type="scientific">Bacillus wiedmannii</name>
    <dbReference type="NCBI Taxonomy" id="1890302"/>
    <lineage>
        <taxon>Bacteria</taxon>
        <taxon>Bacillati</taxon>
        <taxon>Bacillota</taxon>
        <taxon>Bacilli</taxon>
        <taxon>Bacillales</taxon>
        <taxon>Bacillaceae</taxon>
        <taxon>Bacillus</taxon>
        <taxon>Bacillus cereus group</taxon>
    </lineage>
</organism>
<dbReference type="GO" id="GO:0008270">
    <property type="term" value="F:zinc ion binding"/>
    <property type="evidence" value="ECO:0007669"/>
    <property type="project" value="InterPro"/>
</dbReference>